<protein>
    <recommendedName>
        <fullName evidence="3">TerB family tellurite resistance protein</fullName>
    </recommendedName>
</protein>
<dbReference type="EMBL" id="JAOEGN010000002">
    <property type="protein sequence ID" value="MCU0104299.1"/>
    <property type="molecule type" value="Genomic_DNA"/>
</dbReference>
<gene>
    <name evidence="1" type="ORF">N7603_01360</name>
</gene>
<dbReference type="SUPFAM" id="SSF158682">
    <property type="entry name" value="TerB-like"/>
    <property type="match status" value="1"/>
</dbReference>
<name>A0ABT2PVD5_9MOLU</name>
<accession>A0ABT2PVD5</accession>
<proteinExistence type="predicted"/>
<evidence type="ECO:0000313" key="2">
    <source>
        <dbReference type="Proteomes" id="UP001209076"/>
    </source>
</evidence>
<sequence>MLLSLLNRKEKLKFLDLAIHMVAIDGEPNAFEKRILNMMLAEVGDDIYKEYTFSLASDKEATVAYFVTQPKATRHIVLLNLLKLSMFDDLYNTSEHFFIDNVRRQFKIGVAKRKELMRVIYAERDWHEQAKRVCIE</sequence>
<comment type="caution">
    <text evidence="1">The sequence shown here is derived from an EMBL/GenBank/DDBJ whole genome shotgun (WGS) entry which is preliminary data.</text>
</comment>
<dbReference type="Proteomes" id="UP001209076">
    <property type="component" value="Unassembled WGS sequence"/>
</dbReference>
<keyword evidence="2" id="KW-1185">Reference proteome</keyword>
<dbReference type="RefSeq" id="WP_262095523.1">
    <property type="nucleotide sequence ID" value="NZ_JAOEGN010000002.1"/>
</dbReference>
<evidence type="ECO:0000313" key="1">
    <source>
        <dbReference type="EMBL" id="MCU0104299.1"/>
    </source>
</evidence>
<reference evidence="2" key="1">
    <citation type="submission" date="2023-07" db="EMBL/GenBank/DDBJ databases">
        <title>Novel Mycoplasma species identified in domestic and wild animals.</title>
        <authorList>
            <person name="Volokhov D.V."/>
            <person name="Furtak V.A."/>
            <person name="Zagorodnyaya T.A."/>
        </authorList>
    </citation>
    <scope>NUCLEOTIDE SEQUENCE [LARGE SCALE GENOMIC DNA]</scope>
    <source>
        <strain evidence="2">92-19</strain>
    </source>
</reference>
<dbReference type="InterPro" id="IPR029024">
    <property type="entry name" value="TerB-like"/>
</dbReference>
<evidence type="ECO:0008006" key="3">
    <source>
        <dbReference type="Google" id="ProtNLM"/>
    </source>
</evidence>
<dbReference type="Gene3D" id="1.10.3680.10">
    <property type="entry name" value="TerB-like"/>
    <property type="match status" value="1"/>
</dbReference>
<organism evidence="1 2">
    <name type="scientific">Paracholeplasma vituli</name>
    <dbReference type="NCBI Taxonomy" id="69473"/>
    <lineage>
        <taxon>Bacteria</taxon>
        <taxon>Bacillati</taxon>
        <taxon>Mycoplasmatota</taxon>
        <taxon>Mollicutes</taxon>
        <taxon>Acholeplasmatales</taxon>
        <taxon>Acholeplasmataceae</taxon>
        <taxon>Paracholeplasma</taxon>
    </lineage>
</organism>